<evidence type="ECO:0000256" key="2">
    <source>
        <dbReference type="ARBA" id="ARBA00010766"/>
    </source>
</evidence>
<dbReference type="InterPro" id="IPR013718">
    <property type="entry name" value="COQ9_C"/>
</dbReference>
<comment type="function">
    <text evidence="6">Membrane-associated protein that warps the membrane surface to access and bind aromatic isoprenes with high specificity, including ubiquinone (CoQ) isoprene intermediates and presents them directly to COQ7, therefore facilitating the COQ7-mediated hydroxylase step. Participates in the biosynthesis of coenzyme Q, also named ubiquinone, an essential lipid-soluble electron transporter for aerobic cellular respiration.</text>
</comment>
<accession>A0A1Y5SXA2</accession>
<evidence type="ECO:0000256" key="3">
    <source>
        <dbReference type="ARBA" id="ARBA00022688"/>
    </source>
</evidence>
<dbReference type="RefSeq" id="WP_085836777.1">
    <property type="nucleotide sequence ID" value="NZ_FWFS01000007.1"/>
</dbReference>
<dbReference type="NCBIfam" id="TIGR02396">
    <property type="entry name" value="diverge_rpsU"/>
    <property type="match status" value="1"/>
</dbReference>
<proteinExistence type="inferred from homology"/>
<dbReference type="InterPro" id="IPR012762">
    <property type="entry name" value="Ubiq_biosynth_COQ9"/>
</dbReference>
<evidence type="ECO:0000256" key="5">
    <source>
        <dbReference type="ARBA" id="ARBA00023121"/>
    </source>
</evidence>
<evidence type="ECO:0000259" key="7">
    <source>
        <dbReference type="Pfam" id="PF08511"/>
    </source>
</evidence>
<protein>
    <recommendedName>
        <fullName evidence="7">COQ9 C-terminal domain-containing protein</fullName>
    </recommendedName>
</protein>
<sequence length="241" mass="26068">MQNLPYPDPTREKLLDAALPLVVFDGWGPETFAASVSDSGVSPDLAAVACPRGATDLAVAYHKRGDRALVAAYAAADTAEMTFRDKVTLAVWLRLQAVEREVVRRGMTLFSLPHLAPEGARLLWETSDVIWTAVGDSSDDVNWYTKRATLSGVFGATVLFWLGDDSAEFVDTQAFLERRIADVMQVEKVKAQMKGNRLASAALMVPNFFLSKIKAPAGVRRCDVPGTQAARAGVAQKGAVQ</sequence>
<dbReference type="GO" id="GO:0008289">
    <property type="term" value="F:lipid binding"/>
    <property type="evidence" value="ECO:0007669"/>
    <property type="project" value="UniProtKB-KW"/>
</dbReference>
<comment type="similarity">
    <text evidence="2">Belongs to the COQ9 family.</text>
</comment>
<feature type="domain" description="COQ9 C-terminal" evidence="7">
    <location>
        <begin position="116"/>
        <end position="187"/>
    </location>
</feature>
<name>A0A1Y5SXA2_9RHOB</name>
<dbReference type="Gene3D" id="1.10.357.10">
    <property type="entry name" value="Tetracycline Repressor, domain 2"/>
    <property type="match status" value="1"/>
</dbReference>
<dbReference type="Pfam" id="PF08511">
    <property type="entry name" value="COQ9"/>
    <property type="match status" value="1"/>
</dbReference>
<gene>
    <name evidence="8" type="ORF">AQS8620_02069</name>
</gene>
<comment type="pathway">
    <text evidence="1">Cofactor biosynthesis; ubiquinone biosynthesis.</text>
</comment>
<evidence type="ECO:0000256" key="6">
    <source>
        <dbReference type="ARBA" id="ARBA00058104"/>
    </source>
</evidence>
<dbReference type="PANTHER" id="PTHR21427:SF19">
    <property type="entry name" value="UBIQUINONE BIOSYNTHESIS PROTEIN COQ9, MITOCHONDRIAL"/>
    <property type="match status" value="1"/>
</dbReference>
<keyword evidence="3" id="KW-0831">Ubiquinone biosynthesis</keyword>
<keyword evidence="5" id="KW-0446">Lipid-binding</keyword>
<dbReference type="EMBL" id="FWFS01000007">
    <property type="protein sequence ID" value="SLN48966.1"/>
    <property type="molecule type" value="Genomic_DNA"/>
</dbReference>
<evidence type="ECO:0000256" key="1">
    <source>
        <dbReference type="ARBA" id="ARBA00004749"/>
    </source>
</evidence>
<keyword evidence="9" id="KW-1185">Reference proteome</keyword>
<evidence type="ECO:0000313" key="9">
    <source>
        <dbReference type="Proteomes" id="UP000193862"/>
    </source>
</evidence>
<dbReference type="Proteomes" id="UP000193862">
    <property type="component" value="Unassembled WGS sequence"/>
</dbReference>
<dbReference type="PANTHER" id="PTHR21427">
    <property type="entry name" value="UBIQUINONE BIOSYNTHESIS PROTEIN COQ9, MITOCHONDRIAL"/>
    <property type="match status" value="1"/>
</dbReference>
<reference evidence="8 9" key="1">
    <citation type="submission" date="2017-03" db="EMBL/GenBank/DDBJ databases">
        <authorList>
            <person name="Afonso C.L."/>
            <person name="Miller P.J."/>
            <person name="Scott M.A."/>
            <person name="Spackman E."/>
            <person name="Goraichik I."/>
            <person name="Dimitrov K.M."/>
            <person name="Suarez D.L."/>
            <person name="Swayne D.E."/>
        </authorList>
    </citation>
    <scope>NUCLEOTIDE SEQUENCE [LARGE SCALE GENOMIC DNA]</scope>
    <source>
        <strain evidence="8 9">CECT 8620</strain>
    </source>
</reference>
<dbReference type="OrthoDB" id="7201143at2"/>
<keyword evidence="4" id="KW-0809">Transit peptide</keyword>
<dbReference type="GO" id="GO:0006744">
    <property type="term" value="P:ubiquinone biosynthetic process"/>
    <property type="evidence" value="ECO:0007669"/>
    <property type="project" value="UniProtKB-KW"/>
</dbReference>
<dbReference type="AlphaFoldDB" id="A0A1Y5SXA2"/>
<evidence type="ECO:0000256" key="4">
    <source>
        <dbReference type="ARBA" id="ARBA00022946"/>
    </source>
</evidence>
<evidence type="ECO:0000313" key="8">
    <source>
        <dbReference type="EMBL" id="SLN48966.1"/>
    </source>
</evidence>
<organism evidence="8 9">
    <name type="scientific">Aquimixticola soesokkakensis</name>
    <dbReference type="NCBI Taxonomy" id="1519096"/>
    <lineage>
        <taxon>Bacteria</taxon>
        <taxon>Pseudomonadati</taxon>
        <taxon>Pseudomonadota</taxon>
        <taxon>Alphaproteobacteria</taxon>
        <taxon>Rhodobacterales</taxon>
        <taxon>Paracoccaceae</taxon>
        <taxon>Aquimixticola</taxon>
    </lineage>
</organism>